<keyword evidence="2 4" id="KW-0863">Zinc-finger</keyword>
<keyword evidence="7" id="KW-1185">Reference proteome</keyword>
<evidence type="ECO:0000256" key="1">
    <source>
        <dbReference type="ARBA" id="ARBA00022723"/>
    </source>
</evidence>
<dbReference type="Gene3D" id="3.30.40.10">
    <property type="entry name" value="Zinc/RING finger domain, C3HC4 (zinc finger)"/>
    <property type="match status" value="1"/>
</dbReference>
<dbReference type="SUPFAM" id="SSF57903">
    <property type="entry name" value="FYVE/PHD zinc finger"/>
    <property type="match status" value="1"/>
</dbReference>
<dbReference type="PROSITE" id="PS50178">
    <property type="entry name" value="ZF_FYVE"/>
    <property type="match status" value="1"/>
</dbReference>
<gene>
    <name evidence="6" type="ORF">F3Y22_tig00112293pilonHSYRG00261</name>
</gene>
<evidence type="ECO:0000256" key="2">
    <source>
        <dbReference type="ARBA" id="ARBA00022771"/>
    </source>
</evidence>
<feature type="domain" description="FYVE-type" evidence="5">
    <location>
        <begin position="57"/>
        <end position="117"/>
    </location>
</feature>
<dbReference type="AlphaFoldDB" id="A0A6A2X215"/>
<evidence type="ECO:0000259" key="5">
    <source>
        <dbReference type="PROSITE" id="PS50178"/>
    </source>
</evidence>
<keyword evidence="3" id="KW-0862">Zinc</keyword>
<dbReference type="PANTHER" id="PTHR15629:SF42">
    <property type="entry name" value="RING_FYVE_PHD-TYPE ZINC FINGER FAMILY PROTEIN ISOFORM 1"/>
    <property type="match status" value="1"/>
</dbReference>
<proteinExistence type="predicted"/>
<organism evidence="6 7">
    <name type="scientific">Hibiscus syriacus</name>
    <name type="common">Rose of Sharon</name>
    <dbReference type="NCBI Taxonomy" id="106335"/>
    <lineage>
        <taxon>Eukaryota</taxon>
        <taxon>Viridiplantae</taxon>
        <taxon>Streptophyta</taxon>
        <taxon>Embryophyta</taxon>
        <taxon>Tracheophyta</taxon>
        <taxon>Spermatophyta</taxon>
        <taxon>Magnoliopsida</taxon>
        <taxon>eudicotyledons</taxon>
        <taxon>Gunneridae</taxon>
        <taxon>Pentapetalae</taxon>
        <taxon>rosids</taxon>
        <taxon>malvids</taxon>
        <taxon>Malvales</taxon>
        <taxon>Malvaceae</taxon>
        <taxon>Malvoideae</taxon>
        <taxon>Hibiscus</taxon>
    </lineage>
</organism>
<name>A0A6A2X215_HIBSY</name>
<evidence type="ECO:0000313" key="7">
    <source>
        <dbReference type="Proteomes" id="UP000436088"/>
    </source>
</evidence>
<dbReference type="GO" id="GO:0035091">
    <property type="term" value="F:phosphatidylinositol binding"/>
    <property type="evidence" value="ECO:0007669"/>
    <property type="project" value="TreeGrafter"/>
</dbReference>
<dbReference type="PANTHER" id="PTHR15629">
    <property type="entry name" value="SH3YL1 PROTEIN"/>
    <property type="match status" value="1"/>
</dbReference>
<comment type="caution">
    <text evidence="6">The sequence shown here is derived from an EMBL/GenBank/DDBJ whole genome shotgun (WGS) entry which is preliminary data.</text>
</comment>
<dbReference type="InterPro" id="IPR011011">
    <property type="entry name" value="Znf_FYVE_PHD"/>
</dbReference>
<dbReference type="EMBL" id="VEPZ02001545">
    <property type="protein sequence ID" value="KAE8668578.1"/>
    <property type="molecule type" value="Genomic_DNA"/>
</dbReference>
<evidence type="ECO:0000256" key="3">
    <source>
        <dbReference type="ARBA" id="ARBA00022833"/>
    </source>
</evidence>
<evidence type="ECO:0000256" key="4">
    <source>
        <dbReference type="PROSITE-ProRule" id="PRU00091"/>
    </source>
</evidence>
<dbReference type="InterPro" id="IPR000306">
    <property type="entry name" value="Znf_FYVE"/>
</dbReference>
<dbReference type="InterPro" id="IPR017455">
    <property type="entry name" value="Znf_FYVE-rel"/>
</dbReference>
<protein>
    <submittedName>
        <fullName evidence="6">BES1/BZR1</fullName>
    </submittedName>
</protein>
<accession>A0A6A2X215</accession>
<sequence length="189" mass="20659">MKGMNDHPRRHHVGTGVDQHPRLHRVLSEAWQETVTESNLGNVKEILEAEPPKWLADSVDFSCMLCGVRFYPIMCFRHQCRFCGGTFCGECSKGRSLMPGSFMLLIHNVSAMYAACDSSLSGHVVSNSAQLPAHDATDSTTLRSWVLGGSMEHETNVGRRTAEVDLRAGDGGYTYSCSKGSMPRPPAAA</sequence>
<reference evidence="6" key="1">
    <citation type="submission" date="2019-09" db="EMBL/GenBank/DDBJ databases">
        <title>Draft genome information of white flower Hibiscus syriacus.</title>
        <authorList>
            <person name="Kim Y.-M."/>
        </authorList>
    </citation>
    <scope>NUCLEOTIDE SEQUENCE [LARGE SCALE GENOMIC DNA]</scope>
    <source>
        <strain evidence="6">YM2019G1</strain>
    </source>
</reference>
<evidence type="ECO:0000313" key="6">
    <source>
        <dbReference type="EMBL" id="KAE8668578.1"/>
    </source>
</evidence>
<dbReference type="InterPro" id="IPR013083">
    <property type="entry name" value="Znf_RING/FYVE/PHD"/>
</dbReference>
<dbReference type="Pfam" id="PF01363">
    <property type="entry name" value="FYVE"/>
    <property type="match status" value="1"/>
</dbReference>
<dbReference type="GO" id="GO:0008270">
    <property type="term" value="F:zinc ion binding"/>
    <property type="evidence" value="ECO:0007669"/>
    <property type="project" value="UniProtKB-KW"/>
</dbReference>
<keyword evidence="1" id="KW-0479">Metal-binding</keyword>
<dbReference type="InterPro" id="IPR051702">
    <property type="entry name" value="SH3_domain_YSC84-like"/>
</dbReference>
<dbReference type="Proteomes" id="UP000436088">
    <property type="component" value="Unassembled WGS sequence"/>
</dbReference>